<protein>
    <submittedName>
        <fullName evidence="4">Methyl-CpG-binding domain protein</fullName>
    </submittedName>
</protein>
<dbReference type="GO" id="GO:0005634">
    <property type="term" value="C:nucleus"/>
    <property type="evidence" value="ECO:0007669"/>
    <property type="project" value="UniProtKB-SubCell"/>
</dbReference>
<dbReference type="PANTHER" id="PTHR15074">
    <property type="entry name" value="METHYL-CPG-BINDING PROTEIN"/>
    <property type="match status" value="1"/>
</dbReference>
<organism evidence="4">
    <name type="scientific">Anoplophora glabripennis</name>
    <name type="common">Asian longhorn beetle</name>
    <name type="synonym">Anoplophora nobilis</name>
    <dbReference type="NCBI Taxonomy" id="217634"/>
    <lineage>
        <taxon>Eukaryota</taxon>
        <taxon>Metazoa</taxon>
        <taxon>Ecdysozoa</taxon>
        <taxon>Arthropoda</taxon>
        <taxon>Hexapoda</taxon>
        <taxon>Insecta</taxon>
        <taxon>Pterygota</taxon>
        <taxon>Neoptera</taxon>
        <taxon>Endopterygota</taxon>
        <taxon>Coleoptera</taxon>
        <taxon>Polyphaga</taxon>
        <taxon>Cucujiformia</taxon>
        <taxon>Chrysomeloidea</taxon>
        <taxon>Cerambycidae</taxon>
        <taxon>Lamiinae</taxon>
        <taxon>Lamiini</taxon>
        <taxon>Anoplophora</taxon>
    </lineage>
</organism>
<evidence type="ECO:0000256" key="1">
    <source>
        <dbReference type="ARBA" id="ARBA00004123"/>
    </source>
</evidence>
<dbReference type="GO" id="GO:0003824">
    <property type="term" value="F:catalytic activity"/>
    <property type="evidence" value="ECO:0007669"/>
    <property type="project" value="InterPro"/>
</dbReference>
<dbReference type="Gene3D" id="1.10.340.30">
    <property type="entry name" value="Hypothetical protein, domain 2"/>
    <property type="match status" value="1"/>
</dbReference>
<dbReference type="PANTHER" id="PTHR15074:SF0">
    <property type="entry name" value="METHYL-CPG-BINDING DOMAIN PROTEIN 4-LIKE PROTEIN"/>
    <property type="match status" value="1"/>
</dbReference>
<feature type="non-terminal residue" evidence="4">
    <location>
        <position position="1"/>
    </location>
</feature>
<dbReference type="InterPro" id="IPR011257">
    <property type="entry name" value="DNA_glycosylase"/>
</dbReference>
<gene>
    <name evidence="4" type="primary">MBD4</name>
</gene>
<name>V5H0F9_ANOGL</name>
<dbReference type="SUPFAM" id="SSF48150">
    <property type="entry name" value="DNA-glycosylase"/>
    <property type="match status" value="1"/>
</dbReference>
<evidence type="ECO:0000256" key="3">
    <source>
        <dbReference type="SAM" id="MobiDB-lite"/>
    </source>
</evidence>
<keyword evidence="2" id="KW-0539">Nucleus</keyword>
<comment type="subcellular location">
    <subcellularLocation>
        <location evidence="1">Nucleus</location>
    </subcellularLocation>
</comment>
<reference evidence="4" key="1">
    <citation type="submission" date="2013-07" db="EMBL/GenBank/DDBJ databases">
        <title>Midgut Transcriptome Profiling of Anoplphora glabripennis, a Lignocellulose Degrading, Wood-Boring Cerambycid.</title>
        <authorList>
            <person name="Scully E.D."/>
            <person name="Hoover K."/>
            <person name="Carlson J.E."/>
            <person name="Tien M."/>
            <person name="Geib S.M."/>
        </authorList>
    </citation>
    <scope>NUCLEOTIDE SEQUENCE</scope>
</reference>
<dbReference type="GO" id="GO:0003677">
    <property type="term" value="F:DNA binding"/>
    <property type="evidence" value="ECO:0007669"/>
    <property type="project" value="InterPro"/>
</dbReference>
<evidence type="ECO:0000313" key="4">
    <source>
        <dbReference type="EMBL" id="JAB66328.1"/>
    </source>
</evidence>
<sequence length="305" mass="35447">WFLSENRDPLAVLGKYPEDLEKYFDKLGLQKTRAVQVWRMSHDFVYKDWRNVKDLYGIGSYGEAAFRMFCQGDFSVAPKDRFLRIYKAWFEKIRMGQGCADLENLKGLGMSAPCKQVTLSRFFNSNVQLIAKMCPRCYEECTDIKILSINVSFLRQVSNNFQSLDIKILDVLNSVYWGLEEENGDEFIGFTEADIGKSMKSYENFKKAVDGHVKTVENCLHRNDANNNIDKGNFLGFSFEEMGKSEESYKKFVGINKLVRYKMYKRVSLDMGKLCGTRRSVCHRKTTRRKGTDQGKESEYFKREA</sequence>
<dbReference type="EMBL" id="GALX01002138">
    <property type="protein sequence ID" value="JAB66328.1"/>
    <property type="molecule type" value="Transcribed_RNA"/>
</dbReference>
<accession>V5H0F9</accession>
<feature type="region of interest" description="Disordered" evidence="3">
    <location>
        <begin position="284"/>
        <end position="305"/>
    </location>
</feature>
<evidence type="ECO:0000256" key="2">
    <source>
        <dbReference type="ARBA" id="ARBA00023242"/>
    </source>
</evidence>
<dbReference type="GO" id="GO:0006281">
    <property type="term" value="P:DNA repair"/>
    <property type="evidence" value="ECO:0007669"/>
    <property type="project" value="InterPro"/>
</dbReference>
<feature type="non-terminal residue" evidence="4">
    <location>
        <position position="305"/>
    </location>
</feature>
<proteinExistence type="predicted"/>
<dbReference type="AlphaFoldDB" id="V5H0F9"/>
<feature type="compositionally biased region" description="Basic and acidic residues" evidence="3">
    <location>
        <begin position="290"/>
        <end position="305"/>
    </location>
</feature>
<dbReference type="InterPro" id="IPR045138">
    <property type="entry name" value="MeCP2/MBD4"/>
</dbReference>